<keyword evidence="1" id="KW-0238">DNA-binding</keyword>
<accession>A0ABW2KQV5</accession>
<keyword evidence="5" id="KW-1185">Reference proteome</keyword>
<dbReference type="PANTHER" id="PTHR34605:SF4">
    <property type="entry name" value="DNA ADENINE METHYLTRANSFERASE"/>
    <property type="match status" value="1"/>
</dbReference>
<dbReference type="InterPro" id="IPR002104">
    <property type="entry name" value="Integrase_catalytic"/>
</dbReference>
<dbReference type="PROSITE" id="PS51898">
    <property type="entry name" value="TYR_RECOMBINASE"/>
    <property type="match status" value="1"/>
</dbReference>
<dbReference type="SUPFAM" id="SSF47823">
    <property type="entry name" value="lambda integrase-like, N-terminal domain"/>
    <property type="match status" value="1"/>
</dbReference>
<dbReference type="InterPro" id="IPR011010">
    <property type="entry name" value="DNA_brk_join_enz"/>
</dbReference>
<dbReference type="RefSeq" id="WP_379874189.1">
    <property type="nucleotide sequence ID" value="NZ_JBHTBH010000020.1"/>
</dbReference>
<evidence type="ECO:0000256" key="1">
    <source>
        <dbReference type="ARBA" id="ARBA00023125"/>
    </source>
</evidence>
<evidence type="ECO:0000313" key="5">
    <source>
        <dbReference type="Proteomes" id="UP001596540"/>
    </source>
</evidence>
<comment type="caution">
    <text evidence="4">The sequence shown here is derived from an EMBL/GenBank/DDBJ whole genome shotgun (WGS) entry which is preliminary data.</text>
</comment>
<dbReference type="PANTHER" id="PTHR34605">
    <property type="entry name" value="PHAGE_INTEGRASE DOMAIN-CONTAINING PROTEIN"/>
    <property type="match status" value="1"/>
</dbReference>
<dbReference type="Proteomes" id="UP001596540">
    <property type="component" value="Unassembled WGS sequence"/>
</dbReference>
<evidence type="ECO:0000256" key="2">
    <source>
        <dbReference type="ARBA" id="ARBA00023172"/>
    </source>
</evidence>
<dbReference type="InterPro" id="IPR010998">
    <property type="entry name" value="Integrase_recombinase_N"/>
</dbReference>
<dbReference type="Gene3D" id="1.10.443.10">
    <property type="entry name" value="Intergrase catalytic core"/>
    <property type="match status" value="1"/>
</dbReference>
<dbReference type="SUPFAM" id="SSF56349">
    <property type="entry name" value="DNA breaking-rejoining enzymes"/>
    <property type="match status" value="1"/>
</dbReference>
<proteinExistence type="predicted"/>
<dbReference type="InterPro" id="IPR052925">
    <property type="entry name" value="Phage_Integrase-like_Recomb"/>
</dbReference>
<evidence type="ECO:0000259" key="3">
    <source>
        <dbReference type="PROSITE" id="PS51898"/>
    </source>
</evidence>
<protein>
    <submittedName>
        <fullName evidence="4">Tyrosine-type recombinase/integrase</fullName>
    </submittedName>
</protein>
<dbReference type="Gene3D" id="1.10.150.130">
    <property type="match status" value="1"/>
</dbReference>
<feature type="domain" description="Tyr recombinase" evidence="3">
    <location>
        <begin position="146"/>
        <end position="345"/>
    </location>
</feature>
<dbReference type="EMBL" id="JBHTBH010000020">
    <property type="protein sequence ID" value="MFC7331380.1"/>
    <property type="molecule type" value="Genomic_DNA"/>
</dbReference>
<reference evidence="5" key="1">
    <citation type="journal article" date="2019" name="Int. J. Syst. Evol. Microbiol.">
        <title>The Global Catalogue of Microorganisms (GCM) 10K type strain sequencing project: providing services to taxonomists for standard genome sequencing and annotation.</title>
        <authorList>
            <consortium name="The Broad Institute Genomics Platform"/>
            <consortium name="The Broad Institute Genome Sequencing Center for Infectious Disease"/>
            <person name="Wu L."/>
            <person name="Ma J."/>
        </authorList>
    </citation>
    <scope>NUCLEOTIDE SEQUENCE [LARGE SCALE GENOMIC DNA]</scope>
    <source>
        <strain evidence="5">CGMCC 4.7382</strain>
    </source>
</reference>
<sequence>MSAGEIVPAAAGAPVWQPGVDLAALETAEAMRAAADAIIAASTRPNTAAAFAQDWRHWTRFCVLTGADPLEVSADALVVFAGWLAREPGDGRYAAPATIERRITGVLHHWRHAGRTVPARTSVRARQEVRRYAQRLAEQGIPVGRGQAPFLTVAQLRAICSACPPGATGARDRALVLIGFGIAARRSELAGLDADDIALARDEAGELLGLRVRVRTSKTGQGRQVAIARGSSALTCPARAWQDWQRIGQVDAGPAFRRVTRHDAVQRAGLSPASAGEVVRRAGERAGVPELSGHSLRAGLATAARLAGHDIVAIARIGGWSPGSKELMRYLRIADEWSHADNATIGIGL</sequence>
<dbReference type="InterPro" id="IPR013762">
    <property type="entry name" value="Integrase-like_cat_sf"/>
</dbReference>
<gene>
    <name evidence="4" type="ORF">ACFQRF_26920</name>
</gene>
<evidence type="ECO:0000313" key="4">
    <source>
        <dbReference type="EMBL" id="MFC7331380.1"/>
    </source>
</evidence>
<organism evidence="4 5">
    <name type="scientific">Marinactinospora rubrisoli</name>
    <dbReference type="NCBI Taxonomy" id="2715399"/>
    <lineage>
        <taxon>Bacteria</taxon>
        <taxon>Bacillati</taxon>
        <taxon>Actinomycetota</taxon>
        <taxon>Actinomycetes</taxon>
        <taxon>Streptosporangiales</taxon>
        <taxon>Nocardiopsidaceae</taxon>
        <taxon>Marinactinospora</taxon>
    </lineage>
</organism>
<dbReference type="Pfam" id="PF00589">
    <property type="entry name" value="Phage_integrase"/>
    <property type="match status" value="1"/>
</dbReference>
<keyword evidence="2" id="KW-0233">DNA recombination</keyword>
<name>A0ABW2KQV5_9ACTN</name>